<keyword evidence="3" id="KW-1185">Reference proteome</keyword>
<dbReference type="RefSeq" id="WP_258822082.1">
    <property type="nucleotide sequence ID" value="NZ_JANUHB010000002.1"/>
</dbReference>
<comment type="caution">
    <text evidence="2">The sequence shown here is derived from an EMBL/GenBank/DDBJ whole genome shotgun (WGS) entry which is preliminary data.</text>
</comment>
<feature type="chain" id="PRO_5047097155" evidence="1">
    <location>
        <begin position="22"/>
        <end position="57"/>
    </location>
</feature>
<dbReference type="EMBL" id="JANUHB010000002">
    <property type="protein sequence ID" value="MCS0808309.1"/>
    <property type="molecule type" value="Genomic_DNA"/>
</dbReference>
<proteinExistence type="predicted"/>
<organism evidence="2 3">
    <name type="scientific">Massilia agilis</name>
    <dbReference type="NCBI Taxonomy" id="1811226"/>
    <lineage>
        <taxon>Bacteria</taxon>
        <taxon>Pseudomonadati</taxon>
        <taxon>Pseudomonadota</taxon>
        <taxon>Betaproteobacteria</taxon>
        <taxon>Burkholderiales</taxon>
        <taxon>Oxalobacteraceae</taxon>
        <taxon>Telluria group</taxon>
        <taxon>Massilia</taxon>
    </lineage>
</organism>
<gene>
    <name evidence="2" type="ORF">NX774_10295</name>
</gene>
<reference evidence="2 3" key="1">
    <citation type="submission" date="2022-08" db="EMBL/GenBank/DDBJ databases">
        <title>Reclassification of Massilia species as members of the genera Telluria, Duganella, Pseudoduganella, Mokoshia gen. nov. and Zemynaea gen. nov. using orthogonal and non-orthogonal genome-based approaches.</title>
        <authorList>
            <person name="Bowman J.P."/>
        </authorList>
    </citation>
    <scope>NUCLEOTIDE SEQUENCE [LARGE SCALE GENOMIC DNA]</scope>
    <source>
        <strain evidence="2 3">JCM 31605</strain>
    </source>
</reference>
<protein>
    <submittedName>
        <fullName evidence="2">Uncharacterized protein</fullName>
    </submittedName>
</protein>
<accession>A0ABT2DBU3</accession>
<feature type="signal peptide" evidence="1">
    <location>
        <begin position="1"/>
        <end position="21"/>
    </location>
</feature>
<sequence length="57" mass="6185">MRQPACSLRVLSFAICSVVQVAVNLTGERQSYALPGHKRASLPAWGYRIDARTPGGK</sequence>
<evidence type="ECO:0000313" key="3">
    <source>
        <dbReference type="Proteomes" id="UP001206126"/>
    </source>
</evidence>
<evidence type="ECO:0000256" key="1">
    <source>
        <dbReference type="SAM" id="SignalP"/>
    </source>
</evidence>
<dbReference type="Proteomes" id="UP001206126">
    <property type="component" value="Unassembled WGS sequence"/>
</dbReference>
<evidence type="ECO:0000313" key="2">
    <source>
        <dbReference type="EMBL" id="MCS0808309.1"/>
    </source>
</evidence>
<keyword evidence="1" id="KW-0732">Signal</keyword>
<name>A0ABT2DBU3_9BURK</name>